<feature type="region of interest" description="Disordered" evidence="1">
    <location>
        <begin position="764"/>
        <end position="796"/>
    </location>
</feature>
<sequence>MKGNLNEKDPRAQCYAGEERGTVEILGGKVSFRVVRHRGKFDGKADEGFFVGYSINSKAFRVFNIRKRIVEKNLHIRFSENTPNVVGSGPDWLFDIDALTRTMNYEQLLQVHSLMVLQVQKHVIMQVKLEKRKNLSEITSCYHYRLLIYYFTKIQRVLKMMDFNLQVIMERSTNRVNAVSENISNELPFDPDMPVLEDISTVNLSSDHEDDDEEADMNNMDTTIQVSPVPTTRIHKDHPLDQVIGDLHSTTQTRNMSKNLEEHGIEAIRIFLAYASFNDFLVYQMDVKSDFIYGKIEEEVYVYQPPGFEDPDFPDKVYKVEKALYGLHQAPRAWYETLSTYLLDNGFHRGKIDKTLFIRRHKGDILLVQVYVDDIIFGSTKKELCNAFEKMMHEKFQMSYMGELTFFLGFQTTSKAKTINGEGQLQALVDGKKIHITESTVRRDLQLEDAKGVDCLPNVAIFEQLTLMGIYVAPSHTKKIFRNMRRVGKGFLGRKIPLFPTMMVQTQKEIGEGSANPTDPHHTPTIIQPSTSQPHKKQKPKKSKRKDTQVPQLGVPTESVADKSVNKEMDDSLVRAATTTSSLEAEQDSGNIDKTQSKATPNESSSQGGGPRVESSDDNEDLGEDASKQGRISAINADEDITLVNDQDDEQMFDADQDLHNKEVFVANQDENVVEKEIDAAQVQVSTTATTLTISINEATLAQALAELKYAKPKAKAKGIVFHEPEEPTTTTIPKPKSHDKGEAKMIEEPVKLKKKDQIMLDKEVALKSNGTRSSKRTDTELKQESSKKQKIDNDKETTELKQLVKIMPDEEGVAIDAIPLGVKSLSCK</sequence>
<accession>A0A699H8R9</accession>
<feature type="region of interest" description="Disordered" evidence="1">
    <location>
        <begin position="511"/>
        <end position="634"/>
    </location>
</feature>
<evidence type="ECO:0000259" key="3">
    <source>
        <dbReference type="Pfam" id="PF25597"/>
    </source>
</evidence>
<reference evidence="4" key="1">
    <citation type="journal article" date="2019" name="Sci. Rep.">
        <title>Draft genome of Tanacetum cinerariifolium, the natural source of mosquito coil.</title>
        <authorList>
            <person name="Yamashiro T."/>
            <person name="Shiraishi A."/>
            <person name="Satake H."/>
            <person name="Nakayama K."/>
        </authorList>
    </citation>
    <scope>NUCLEOTIDE SEQUENCE</scope>
</reference>
<feature type="compositionally biased region" description="Basic and acidic residues" evidence="1">
    <location>
        <begin position="560"/>
        <end position="573"/>
    </location>
</feature>
<dbReference type="EMBL" id="BKCJ010116224">
    <property type="protein sequence ID" value="GEX56987.1"/>
    <property type="molecule type" value="Genomic_DNA"/>
</dbReference>
<organism evidence="4">
    <name type="scientific">Tanacetum cinerariifolium</name>
    <name type="common">Dalmatian daisy</name>
    <name type="synonym">Chrysanthemum cinerariifolium</name>
    <dbReference type="NCBI Taxonomy" id="118510"/>
    <lineage>
        <taxon>Eukaryota</taxon>
        <taxon>Viridiplantae</taxon>
        <taxon>Streptophyta</taxon>
        <taxon>Embryophyta</taxon>
        <taxon>Tracheophyta</taxon>
        <taxon>Spermatophyta</taxon>
        <taxon>Magnoliopsida</taxon>
        <taxon>eudicotyledons</taxon>
        <taxon>Gunneridae</taxon>
        <taxon>Pentapetalae</taxon>
        <taxon>asterids</taxon>
        <taxon>campanulids</taxon>
        <taxon>Asterales</taxon>
        <taxon>Asteraceae</taxon>
        <taxon>Asteroideae</taxon>
        <taxon>Anthemideae</taxon>
        <taxon>Anthemidinae</taxon>
        <taxon>Tanacetum</taxon>
    </lineage>
</organism>
<dbReference type="AlphaFoldDB" id="A0A699H8R9"/>
<feature type="domain" description="Reverse transcriptase Ty1/copia-type" evidence="2">
    <location>
        <begin position="265"/>
        <end position="419"/>
    </location>
</feature>
<dbReference type="InterPro" id="IPR043502">
    <property type="entry name" value="DNA/RNA_pol_sf"/>
</dbReference>
<gene>
    <name evidence="4" type="ORF">Tci_328962</name>
</gene>
<dbReference type="InterPro" id="IPR013103">
    <property type="entry name" value="RVT_2"/>
</dbReference>
<comment type="caution">
    <text evidence="4">The sequence shown here is derived from an EMBL/GenBank/DDBJ whole genome shotgun (WGS) entry which is preliminary data.</text>
</comment>
<evidence type="ECO:0000313" key="4">
    <source>
        <dbReference type="EMBL" id="GEX56987.1"/>
    </source>
</evidence>
<feature type="compositionally biased region" description="Basic and acidic residues" evidence="1">
    <location>
        <begin position="776"/>
        <end position="796"/>
    </location>
</feature>
<dbReference type="InterPro" id="IPR057670">
    <property type="entry name" value="SH3_retrovirus"/>
</dbReference>
<protein>
    <submittedName>
        <fullName evidence="4">Putative ribonuclease H-like domain-containing protein</fullName>
    </submittedName>
</protein>
<evidence type="ECO:0000259" key="2">
    <source>
        <dbReference type="Pfam" id="PF07727"/>
    </source>
</evidence>
<dbReference type="Pfam" id="PF07727">
    <property type="entry name" value="RVT_2"/>
    <property type="match status" value="1"/>
</dbReference>
<feature type="compositionally biased region" description="Basic residues" evidence="1">
    <location>
        <begin position="534"/>
        <end position="545"/>
    </location>
</feature>
<feature type="domain" description="Retroviral polymerase SH3-like" evidence="3">
    <location>
        <begin position="37"/>
        <end position="82"/>
    </location>
</feature>
<feature type="compositionally biased region" description="Polar residues" evidence="1">
    <location>
        <begin position="577"/>
        <end position="606"/>
    </location>
</feature>
<proteinExistence type="predicted"/>
<dbReference type="SUPFAM" id="SSF56672">
    <property type="entry name" value="DNA/RNA polymerases"/>
    <property type="match status" value="1"/>
</dbReference>
<dbReference type="Pfam" id="PF25597">
    <property type="entry name" value="SH3_retrovirus"/>
    <property type="match status" value="1"/>
</dbReference>
<evidence type="ECO:0000256" key="1">
    <source>
        <dbReference type="SAM" id="MobiDB-lite"/>
    </source>
</evidence>
<name>A0A699H8R9_TANCI</name>